<sequence>MPENFYVVSESDHNELVSAAYVHRGYSKDEGDAAAKFASYASHHGIRTHNALKALHLDELFGSKSHGCVPNATIEKRESKFAASQVWNANKKLGQATAYEAIETAIELADKYGIGQVSVDNAFHYLWGGGYVMDAAKRGYIAYTNCTAALAEVVPFMGSFPTLGTNPHSWGFPTVDAIGFPLVIDWATSVVAMGRVQQLKREGKPLPPDAAVDVDGNVTTDAYKVNALTTFGRHKGYGLSLINELMAAYIGGSLPTLRSRWADDSKEKHTCAFYFQVIHPDAISNGEFALGRSQAENVKAVLDDVAGHGNDKVIFPGQIEAASAARSVEHGGLLFSKAEVDEFNELAQECGCDPWALENLKSVEV</sequence>
<keyword evidence="2 3" id="KW-0560">Oxidoreductase</keyword>
<evidence type="ECO:0000256" key="2">
    <source>
        <dbReference type="ARBA" id="ARBA00023002"/>
    </source>
</evidence>
<evidence type="ECO:0000256" key="1">
    <source>
        <dbReference type="ARBA" id="ARBA00006056"/>
    </source>
</evidence>
<dbReference type="RefSeq" id="WP_075085051.1">
    <property type="nucleotide sequence ID" value="NZ_CP042912.1"/>
</dbReference>
<dbReference type="InterPro" id="IPR036111">
    <property type="entry name" value="Mal/L-sulfo/L-lacto_DH-like_sf"/>
</dbReference>
<dbReference type="STRING" id="980251.GCA_001642875_02609"/>
<dbReference type="EMBL" id="CP042912">
    <property type="protein sequence ID" value="QEG21654.1"/>
    <property type="molecule type" value="Genomic_DNA"/>
</dbReference>
<gene>
    <name evidence="3" type="primary">yjmC</name>
    <name evidence="3" type="ORF">MFFC18_15120</name>
</gene>
<dbReference type="Gene3D" id="3.30.1370.60">
    <property type="entry name" value="Hypothetical oxidoreductase yiak, domain 2"/>
    <property type="match status" value="1"/>
</dbReference>
<name>A0A5B9P5W0_9BACT</name>
<dbReference type="EC" id="1.1.1.-" evidence="3"/>
<dbReference type="Pfam" id="PF02615">
    <property type="entry name" value="Ldh_2"/>
    <property type="match status" value="1"/>
</dbReference>
<evidence type="ECO:0000313" key="4">
    <source>
        <dbReference type="Proteomes" id="UP000322214"/>
    </source>
</evidence>
<dbReference type="SUPFAM" id="SSF89733">
    <property type="entry name" value="L-sulfolactate dehydrogenase-like"/>
    <property type="match status" value="1"/>
</dbReference>
<proteinExistence type="inferred from homology"/>
<dbReference type="PANTHER" id="PTHR11091">
    <property type="entry name" value="OXIDOREDUCTASE-RELATED"/>
    <property type="match status" value="1"/>
</dbReference>
<reference evidence="3 4" key="1">
    <citation type="submission" date="2019-08" db="EMBL/GenBank/DDBJ databases">
        <title>Deep-cultivation of Planctomycetes and their phenomic and genomic characterization uncovers novel biology.</title>
        <authorList>
            <person name="Wiegand S."/>
            <person name="Jogler M."/>
            <person name="Boedeker C."/>
            <person name="Pinto D."/>
            <person name="Vollmers J."/>
            <person name="Rivas-Marin E."/>
            <person name="Kohn T."/>
            <person name="Peeters S.H."/>
            <person name="Heuer A."/>
            <person name="Rast P."/>
            <person name="Oberbeckmann S."/>
            <person name="Bunk B."/>
            <person name="Jeske O."/>
            <person name="Meyerdierks A."/>
            <person name="Storesund J.E."/>
            <person name="Kallscheuer N."/>
            <person name="Luecker S."/>
            <person name="Lage O.M."/>
            <person name="Pohl T."/>
            <person name="Merkel B.J."/>
            <person name="Hornburger P."/>
            <person name="Mueller R.-W."/>
            <person name="Bruemmer F."/>
            <person name="Labrenz M."/>
            <person name="Spormann A.M."/>
            <person name="Op den Camp H."/>
            <person name="Overmann J."/>
            <person name="Amann R."/>
            <person name="Jetten M.S.M."/>
            <person name="Mascher T."/>
            <person name="Medema M.H."/>
            <person name="Devos D.P."/>
            <person name="Kaster A.-K."/>
            <person name="Ovreas L."/>
            <person name="Rohde M."/>
            <person name="Galperin M.Y."/>
            <person name="Jogler C."/>
        </authorList>
    </citation>
    <scope>NUCLEOTIDE SEQUENCE [LARGE SCALE GENOMIC DNA]</scope>
    <source>
        <strain evidence="3 4">FC18</strain>
    </source>
</reference>
<evidence type="ECO:0000313" key="3">
    <source>
        <dbReference type="EMBL" id="QEG21654.1"/>
    </source>
</evidence>
<dbReference type="KEGG" id="mff:MFFC18_15120"/>
<comment type="similarity">
    <text evidence="1">Belongs to the LDH2/MDH2 oxidoreductase family.</text>
</comment>
<dbReference type="GO" id="GO:0016491">
    <property type="term" value="F:oxidoreductase activity"/>
    <property type="evidence" value="ECO:0007669"/>
    <property type="project" value="UniProtKB-KW"/>
</dbReference>
<protein>
    <submittedName>
        <fullName evidence="3">Putative oxidoreductase YjmC</fullName>
        <ecNumber evidence="3">1.1.1.-</ecNumber>
    </submittedName>
</protein>
<keyword evidence="4" id="KW-1185">Reference proteome</keyword>
<dbReference type="AlphaFoldDB" id="A0A5B9P5W0"/>
<dbReference type="InterPro" id="IPR043143">
    <property type="entry name" value="Mal/L-sulf/L-lact_DH-like_NADP"/>
</dbReference>
<dbReference type="PANTHER" id="PTHR11091:SF0">
    <property type="entry name" value="MALATE DEHYDROGENASE"/>
    <property type="match status" value="1"/>
</dbReference>
<accession>A0A5B9P5W0</accession>
<dbReference type="InterPro" id="IPR003767">
    <property type="entry name" value="Malate/L-lactate_DH-like"/>
</dbReference>
<dbReference type="Proteomes" id="UP000322214">
    <property type="component" value="Chromosome"/>
</dbReference>
<dbReference type="Gene3D" id="1.10.1530.10">
    <property type="match status" value="1"/>
</dbReference>
<dbReference type="OrthoDB" id="9769447at2"/>
<organism evidence="3 4">
    <name type="scientific">Mariniblastus fucicola</name>
    <dbReference type="NCBI Taxonomy" id="980251"/>
    <lineage>
        <taxon>Bacteria</taxon>
        <taxon>Pseudomonadati</taxon>
        <taxon>Planctomycetota</taxon>
        <taxon>Planctomycetia</taxon>
        <taxon>Pirellulales</taxon>
        <taxon>Pirellulaceae</taxon>
        <taxon>Mariniblastus</taxon>
    </lineage>
</organism>
<dbReference type="InterPro" id="IPR043144">
    <property type="entry name" value="Mal/L-sulf/L-lact_DH-like_ah"/>
</dbReference>